<keyword evidence="4 7" id="KW-0378">Hydrolase</keyword>
<evidence type="ECO:0000256" key="2">
    <source>
        <dbReference type="ARBA" id="ARBA00006285"/>
    </source>
</evidence>
<dbReference type="Gene3D" id="3.20.20.80">
    <property type="entry name" value="Glycosidases"/>
    <property type="match status" value="1"/>
</dbReference>
<evidence type="ECO:0000313" key="11">
    <source>
        <dbReference type="Proteomes" id="UP001642540"/>
    </source>
</evidence>
<dbReference type="Pfam" id="PF00728">
    <property type="entry name" value="Glyco_hydro_20"/>
    <property type="match status" value="1"/>
</dbReference>
<dbReference type="EC" id="3.2.1.52" evidence="7"/>
<dbReference type="Proteomes" id="UP001642540">
    <property type="component" value="Unassembled WGS sequence"/>
</dbReference>
<evidence type="ECO:0000313" key="10">
    <source>
        <dbReference type="EMBL" id="CAL8095469.1"/>
    </source>
</evidence>
<keyword evidence="6 7" id="KW-0326">Glycosidase</keyword>
<organism evidence="10 11">
    <name type="scientific">Orchesella dallaii</name>
    <dbReference type="NCBI Taxonomy" id="48710"/>
    <lineage>
        <taxon>Eukaryota</taxon>
        <taxon>Metazoa</taxon>
        <taxon>Ecdysozoa</taxon>
        <taxon>Arthropoda</taxon>
        <taxon>Hexapoda</taxon>
        <taxon>Collembola</taxon>
        <taxon>Entomobryomorpha</taxon>
        <taxon>Entomobryoidea</taxon>
        <taxon>Orchesellidae</taxon>
        <taxon>Orchesellinae</taxon>
        <taxon>Orchesella</taxon>
    </lineage>
</organism>
<evidence type="ECO:0000256" key="1">
    <source>
        <dbReference type="ARBA" id="ARBA00001231"/>
    </source>
</evidence>
<evidence type="ECO:0000256" key="3">
    <source>
        <dbReference type="ARBA" id="ARBA00022729"/>
    </source>
</evidence>
<protein>
    <recommendedName>
        <fullName evidence="7">Beta-hexosaminidase</fullName>
        <ecNumber evidence="7">3.2.1.52</ecNumber>
    </recommendedName>
</protein>
<dbReference type="InterPro" id="IPR029018">
    <property type="entry name" value="Hex-like_dom2"/>
</dbReference>
<dbReference type="InterPro" id="IPR029019">
    <property type="entry name" value="HEX_eukaryotic_N"/>
</dbReference>
<dbReference type="PIRSF" id="PIRSF001093">
    <property type="entry name" value="B-hxosamndse_ab_euk"/>
    <property type="match status" value="1"/>
</dbReference>
<dbReference type="EMBL" id="CAXLJM020000027">
    <property type="protein sequence ID" value="CAL8095469.1"/>
    <property type="molecule type" value="Genomic_DNA"/>
</dbReference>
<dbReference type="SUPFAM" id="SSF55545">
    <property type="entry name" value="beta-N-acetylhexosaminidase-like domain"/>
    <property type="match status" value="1"/>
</dbReference>
<evidence type="ECO:0000256" key="4">
    <source>
        <dbReference type="ARBA" id="ARBA00022801"/>
    </source>
</evidence>
<dbReference type="InterPro" id="IPR015883">
    <property type="entry name" value="Glyco_hydro_20_cat"/>
</dbReference>
<dbReference type="PANTHER" id="PTHR22600:SF26">
    <property type="entry name" value="BETA-N-ACETYLHEXOSAMINIDASE"/>
    <property type="match status" value="1"/>
</dbReference>
<keyword evidence="3" id="KW-0732">Signal</keyword>
<reference evidence="10 11" key="1">
    <citation type="submission" date="2024-08" db="EMBL/GenBank/DDBJ databases">
        <authorList>
            <person name="Cucini C."/>
            <person name="Frati F."/>
        </authorList>
    </citation>
    <scope>NUCLEOTIDE SEQUENCE [LARGE SCALE GENOMIC DNA]</scope>
</reference>
<evidence type="ECO:0000259" key="8">
    <source>
        <dbReference type="Pfam" id="PF00728"/>
    </source>
</evidence>
<keyword evidence="5" id="KW-0325">Glycoprotein</keyword>
<keyword evidence="11" id="KW-1185">Reference proteome</keyword>
<comment type="catalytic activity">
    <reaction evidence="1 7">
        <text>Hydrolysis of terminal non-reducing N-acetyl-D-hexosamine residues in N-acetyl-beta-D-hexosaminides.</text>
        <dbReference type="EC" id="3.2.1.52"/>
    </reaction>
</comment>
<evidence type="ECO:0000256" key="6">
    <source>
        <dbReference type="ARBA" id="ARBA00023295"/>
    </source>
</evidence>
<comment type="similarity">
    <text evidence="2 7">Belongs to the glycosyl hydrolase 20 family.</text>
</comment>
<feature type="domain" description="Glycoside hydrolase family 20 catalytic" evidence="8">
    <location>
        <begin position="275"/>
        <end position="622"/>
    </location>
</feature>
<dbReference type="PANTHER" id="PTHR22600">
    <property type="entry name" value="BETA-HEXOSAMINIDASE"/>
    <property type="match status" value="1"/>
</dbReference>
<dbReference type="Pfam" id="PF14845">
    <property type="entry name" value="Glycohydro_20b2"/>
    <property type="match status" value="1"/>
</dbReference>
<name>A0ABP1QEG5_9HEXA</name>
<evidence type="ECO:0000256" key="5">
    <source>
        <dbReference type="ARBA" id="ARBA00023180"/>
    </source>
</evidence>
<gene>
    <name evidence="10" type="ORF">ODALV1_LOCUS9096</name>
</gene>
<evidence type="ECO:0000259" key="9">
    <source>
        <dbReference type="Pfam" id="PF14845"/>
    </source>
</evidence>
<comment type="caution">
    <text evidence="10">The sequence shown here is derived from an EMBL/GenBank/DDBJ whole genome shotgun (WGS) entry which is preliminary data.</text>
</comment>
<accession>A0ABP1QEG5</accession>
<proteinExistence type="inferred from homology"/>
<dbReference type="InterPro" id="IPR025705">
    <property type="entry name" value="Beta_hexosaminidase_sua/sub"/>
</dbReference>
<evidence type="ECO:0000256" key="7">
    <source>
        <dbReference type="PIRNR" id="PIRNR001093"/>
    </source>
</evidence>
<dbReference type="SUPFAM" id="SSF51445">
    <property type="entry name" value="(Trans)glycosidases"/>
    <property type="match status" value="1"/>
</dbReference>
<dbReference type="InterPro" id="IPR017853">
    <property type="entry name" value="GH"/>
</dbReference>
<sequence>MFVLNISLMKLKQRAPAVIVFSLCFLFVLSRYTAYPSSGTADISEVPVTVTSLANDVTAPNYLDQVLNQLPKRAPRWTYSCINNVCIRKEAQDAEAVSSLDVCWLTCGTHGPVWPYPKKHRRGSDSIKFLPGNFQLLEVSAESNAVKQLVEQAFNLKRDYLKNYLGVTNQSSSYSFFWPFSSSSSSNEFESNRVQITIRVALTDEMLTLVTDESYEIRIEEEAQSAGQLQVTISGKTFFGVRHGIETLSQVIAFEKECGCFQIVRNYYAMDKPAYPYRGILIDSARNFIPLRIIKRVIDAMSYNKLNMLHLHLSDSNAFTFHSKSVPQMTQYGALSENHIYYPHEMADLVKYARIRGVKLVPELDAPSHAGNGWQFGSKYGLGKLAFYVNAYDNSWPSTCGQPPCGLLNPLNINTYDILERIYGDMLDVFDDDLFHMGGDEVNTHSWLRQPEMKKWLHARDALDLWKYFQTEALKRLKKVNQNATAILWTSKLTESEASKKYLDTNDYIIQVWDSSTSTQIQTLLNKGFSLIMSFVDTLYLDWGEGSWLGNQHVWPFHMWQKLYDAKLNVGHSRNPANLGRSSQNQVLGAEAPLWGEKVGPEELESKLWPRAAALAENLWSNPTSRGDEVYTRLNYHNHRLQQRGIPTSQLQPESCLHYNGHCHNPQDTI</sequence>
<dbReference type="PRINTS" id="PR00738">
    <property type="entry name" value="GLHYDRLASE20"/>
</dbReference>
<feature type="domain" description="Beta-hexosaminidase eukaryotic type N-terminal" evidence="9">
    <location>
        <begin position="113"/>
        <end position="250"/>
    </location>
</feature>
<dbReference type="Gene3D" id="3.30.379.10">
    <property type="entry name" value="Chitobiase/beta-hexosaminidase domain 2-like"/>
    <property type="match status" value="1"/>
</dbReference>